<keyword evidence="2" id="KW-0378">Hydrolase</keyword>
<dbReference type="InterPro" id="IPR036691">
    <property type="entry name" value="Endo/exonu/phosph_ase_sf"/>
</dbReference>
<protein>
    <submittedName>
        <fullName evidence="2">Endonuclease</fullName>
    </submittedName>
</protein>
<proteinExistence type="predicted"/>
<feature type="domain" description="Endonuclease/exonuclease/phosphatase" evidence="1">
    <location>
        <begin position="45"/>
        <end position="299"/>
    </location>
</feature>
<evidence type="ECO:0000313" key="2">
    <source>
        <dbReference type="EMBL" id="QGA28267.1"/>
    </source>
</evidence>
<dbReference type="Proteomes" id="UP000326921">
    <property type="component" value="Chromosome"/>
</dbReference>
<dbReference type="CDD" id="cd09083">
    <property type="entry name" value="EEP-1"/>
    <property type="match status" value="1"/>
</dbReference>
<dbReference type="InterPro" id="IPR050410">
    <property type="entry name" value="CCR4/nocturin_mRNA_transcr"/>
</dbReference>
<organism evidence="2 3">
    <name type="scientific">Sphingobacterium zhuxiongii</name>
    <dbReference type="NCBI Taxonomy" id="2662364"/>
    <lineage>
        <taxon>Bacteria</taxon>
        <taxon>Pseudomonadati</taxon>
        <taxon>Bacteroidota</taxon>
        <taxon>Sphingobacteriia</taxon>
        <taxon>Sphingobacteriales</taxon>
        <taxon>Sphingobacteriaceae</taxon>
        <taxon>Sphingobacterium</taxon>
    </lineage>
</organism>
<sequence length="309" mass="34826">MSDFYNSSRRKFLKQAGLLASLPILGSAKGFSAEKTDKNLSVRVLTCNIRVDLPEDSAKGLGWQHRREACLQVIKNQKADLIGFQEVLKNQFLDLKRELSDYFAFGFDGPEMDRFKEGYHGIAKNPILFSKKRFELITAGGYWLSETPLIAGSISWGSARARNCSWVRLLDKKTKREIRLINLHLDHVSNEAKLGQIKLVLAESAQYEADFPQIMTGDFNNGYAAGLYPEIIDAGWKDTYVLSNGDAKPEGTTNAFRPDDSERNARAKKIDFIFVKGPLTANKSHIIKDLWKGVVPSDHWFLSADVLYT</sequence>
<dbReference type="InterPro" id="IPR006311">
    <property type="entry name" value="TAT_signal"/>
</dbReference>
<keyword evidence="2" id="KW-0540">Nuclease</keyword>
<dbReference type="GO" id="GO:0004519">
    <property type="term" value="F:endonuclease activity"/>
    <property type="evidence" value="ECO:0007669"/>
    <property type="project" value="UniProtKB-KW"/>
</dbReference>
<dbReference type="EMBL" id="CP045652">
    <property type="protein sequence ID" value="QGA28267.1"/>
    <property type="molecule type" value="Genomic_DNA"/>
</dbReference>
<dbReference type="KEGG" id="sphe:GFH32_13510"/>
<dbReference type="PANTHER" id="PTHR12121:SF36">
    <property type="entry name" value="ENDONUCLEASE_EXONUCLEASE_PHOSPHATASE DOMAIN-CONTAINING PROTEIN"/>
    <property type="match status" value="1"/>
</dbReference>
<dbReference type="Gene3D" id="3.60.10.10">
    <property type="entry name" value="Endonuclease/exonuclease/phosphatase"/>
    <property type="match status" value="1"/>
</dbReference>
<dbReference type="SUPFAM" id="SSF56219">
    <property type="entry name" value="DNase I-like"/>
    <property type="match status" value="1"/>
</dbReference>
<keyword evidence="3" id="KW-1185">Reference proteome</keyword>
<accession>A0A5Q0QDH8</accession>
<evidence type="ECO:0000313" key="3">
    <source>
        <dbReference type="Proteomes" id="UP000326921"/>
    </source>
</evidence>
<dbReference type="PROSITE" id="PS51318">
    <property type="entry name" value="TAT"/>
    <property type="match status" value="1"/>
</dbReference>
<dbReference type="GO" id="GO:0000175">
    <property type="term" value="F:3'-5'-RNA exonuclease activity"/>
    <property type="evidence" value="ECO:0007669"/>
    <property type="project" value="TreeGrafter"/>
</dbReference>
<evidence type="ECO:0000259" key="1">
    <source>
        <dbReference type="Pfam" id="PF03372"/>
    </source>
</evidence>
<gene>
    <name evidence="2" type="ORF">GFH32_13510</name>
</gene>
<dbReference type="PANTHER" id="PTHR12121">
    <property type="entry name" value="CARBON CATABOLITE REPRESSOR PROTEIN 4"/>
    <property type="match status" value="1"/>
</dbReference>
<dbReference type="InterPro" id="IPR005135">
    <property type="entry name" value="Endo/exonuclease/phosphatase"/>
</dbReference>
<keyword evidence="2" id="KW-0255">Endonuclease</keyword>
<dbReference type="Pfam" id="PF03372">
    <property type="entry name" value="Exo_endo_phos"/>
    <property type="match status" value="1"/>
</dbReference>
<reference evidence="2 3" key="1">
    <citation type="submission" date="2019-10" db="EMBL/GenBank/DDBJ databases">
        <authorList>
            <person name="Dong K."/>
        </authorList>
    </citation>
    <scope>NUCLEOTIDE SEQUENCE [LARGE SCALE GENOMIC DNA]</scope>
    <source>
        <strain evidence="3">dk4302</strain>
    </source>
</reference>
<dbReference type="AlphaFoldDB" id="A0A5Q0QDH8"/>
<name>A0A5Q0QDH8_9SPHI</name>